<dbReference type="CDD" id="cd00118">
    <property type="entry name" value="LysM"/>
    <property type="match status" value="1"/>
</dbReference>
<dbReference type="Pfam" id="PF01476">
    <property type="entry name" value="LysM"/>
    <property type="match status" value="2"/>
</dbReference>
<proteinExistence type="predicted"/>
<dbReference type="InterPro" id="IPR036779">
    <property type="entry name" value="LysM_dom_sf"/>
</dbReference>
<dbReference type="InterPro" id="IPR036908">
    <property type="entry name" value="RlpA-like_sf"/>
</dbReference>
<dbReference type="RefSeq" id="WP_187257770.1">
    <property type="nucleotide sequence ID" value="NZ_JBHULF010000020.1"/>
</dbReference>
<dbReference type="Gene3D" id="3.10.350.10">
    <property type="entry name" value="LysM domain"/>
    <property type="match status" value="2"/>
</dbReference>
<evidence type="ECO:0000256" key="2">
    <source>
        <dbReference type="SAM" id="SignalP"/>
    </source>
</evidence>
<feature type="compositionally biased region" description="Polar residues" evidence="1">
    <location>
        <begin position="191"/>
        <end position="201"/>
    </location>
</feature>
<dbReference type="Proteomes" id="UP000765802">
    <property type="component" value="Unassembled WGS sequence"/>
</dbReference>
<dbReference type="PANTHER" id="PTHR33734">
    <property type="entry name" value="LYSM DOMAIN-CONTAINING GPI-ANCHORED PROTEIN 2"/>
    <property type="match status" value="1"/>
</dbReference>
<name>A0ABR7MBM2_9BACT</name>
<organism evidence="4 5">
    <name type="scientific">Flavihumibacter stibioxidans</name>
    <dbReference type="NCBI Taxonomy" id="1834163"/>
    <lineage>
        <taxon>Bacteria</taxon>
        <taxon>Pseudomonadati</taxon>
        <taxon>Bacteroidota</taxon>
        <taxon>Chitinophagia</taxon>
        <taxon>Chitinophagales</taxon>
        <taxon>Chitinophagaceae</taxon>
        <taxon>Flavihumibacter</taxon>
    </lineage>
</organism>
<dbReference type="InterPro" id="IPR018392">
    <property type="entry name" value="LysM"/>
</dbReference>
<dbReference type="Gene3D" id="2.40.40.10">
    <property type="entry name" value="RlpA-like domain"/>
    <property type="match status" value="1"/>
</dbReference>
<gene>
    <name evidence="4" type="ORF">BC349_15405</name>
</gene>
<keyword evidence="2" id="KW-0732">Signal</keyword>
<evidence type="ECO:0000313" key="5">
    <source>
        <dbReference type="Proteomes" id="UP000765802"/>
    </source>
</evidence>
<feature type="domain" description="LysM" evidence="3">
    <location>
        <begin position="35"/>
        <end position="79"/>
    </location>
</feature>
<feature type="region of interest" description="Disordered" evidence="1">
    <location>
        <begin position="174"/>
        <end position="221"/>
    </location>
</feature>
<dbReference type="SMART" id="SM00257">
    <property type="entry name" value="LysM"/>
    <property type="match status" value="2"/>
</dbReference>
<feature type="signal peptide" evidence="2">
    <location>
        <begin position="1"/>
        <end position="20"/>
    </location>
</feature>
<protein>
    <recommendedName>
        <fullName evidence="3">LysM domain-containing protein</fullName>
    </recommendedName>
</protein>
<feature type="chain" id="PRO_5046618970" description="LysM domain-containing protein" evidence="2">
    <location>
        <begin position="21"/>
        <end position="328"/>
    </location>
</feature>
<dbReference type="EMBL" id="MBUA01000028">
    <property type="protein sequence ID" value="MBC6492447.1"/>
    <property type="molecule type" value="Genomic_DNA"/>
</dbReference>
<evidence type="ECO:0000256" key="1">
    <source>
        <dbReference type="SAM" id="MobiDB-lite"/>
    </source>
</evidence>
<dbReference type="PANTHER" id="PTHR33734:SF22">
    <property type="entry name" value="MEMBRANE-BOUND LYTIC MUREIN TRANSGLYCOSYLASE D"/>
    <property type="match status" value="1"/>
</dbReference>
<evidence type="ECO:0000259" key="3">
    <source>
        <dbReference type="PROSITE" id="PS51782"/>
    </source>
</evidence>
<dbReference type="PROSITE" id="PS51782">
    <property type="entry name" value="LYSM"/>
    <property type="match status" value="2"/>
</dbReference>
<sequence>MLQKPFLWILAIVFSTPLFAQPNLQVQGKTPDLYLLHKVQPKETWYSLGRLYNISPREIAPFNNTDMGKGLAIGQSVKVPLAAGNFSQDKRKGADEVLVPVYYTVKEGEWMFRVSTNHNKVPIENLEAWNNINRNQVKPGLNLVVGYLKVKKDLSALASANPGDVAVVSVEPAVSPRAPVPAPKEEKPITTPVSSEKQPTNKPEPAPVFKKEELPVTENKTPSSPIDFRGGYFKSFYQAGGRSASGVANIFRSTSGWKDGKYYALMDNVPVGTIVMVTNPVTNKYVYAKVLGNLSDIKENAGLVIRVSNAAAAELGSGEGRFNAQVKY</sequence>
<reference evidence="4 5" key="1">
    <citation type="submission" date="2016-07" db="EMBL/GenBank/DDBJ databases">
        <title>Genome analysis of Flavihumibacter stibioxidans YS-17.</title>
        <authorList>
            <person name="Shi K."/>
            <person name="Han Y."/>
            <person name="Wang G."/>
        </authorList>
    </citation>
    <scope>NUCLEOTIDE SEQUENCE [LARGE SCALE GENOMIC DNA]</scope>
    <source>
        <strain evidence="4 5">YS-17</strain>
    </source>
</reference>
<keyword evidence="5" id="KW-1185">Reference proteome</keyword>
<evidence type="ECO:0000313" key="4">
    <source>
        <dbReference type="EMBL" id="MBC6492447.1"/>
    </source>
</evidence>
<accession>A0ABR7MBM2</accession>
<comment type="caution">
    <text evidence="4">The sequence shown here is derived from an EMBL/GenBank/DDBJ whole genome shotgun (WGS) entry which is preliminary data.</text>
</comment>
<dbReference type="SUPFAM" id="SSF54106">
    <property type="entry name" value="LysM domain"/>
    <property type="match status" value="2"/>
</dbReference>
<feature type="domain" description="LysM" evidence="3">
    <location>
        <begin position="101"/>
        <end position="145"/>
    </location>
</feature>